<evidence type="ECO:0000313" key="1">
    <source>
        <dbReference type="EMBL" id="OGN22568.1"/>
    </source>
</evidence>
<dbReference type="EMBL" id="MGKI01000011">
    <property type="protein sequence ID" value="OGN22568.1"/>
    <property type="molecule type" value="Genomic_DNA"/>
</dbReference>
<evidence type="ECO:0008006" key="3">
    <source>
        <dbReference type="Google" id="ProtNLM"/>
    </source>
</evidence>
<gene>
    <name evidence="1" type="ORF">A2918_02290</name>
</gene>
<dbReference type="Proteomes" id="UP000178227">
    <property type="component" value="Unassembled WGS sequence"/>
</dbReference>
<name>A0A1F8GCT1_9BACT</name>
<organism evidence="1 2">
    <name type="scientific">Candidatus Yanofskybacteria bacterium RIFCSPLOWO2_01_FULL_42_49</name>
    <dbReference type="NCBI Taxonomy" id="1802694"/>
    <lineage>
        <taxon>Bacteria</taxon>
        <taxon>Candidatus Yanofskyibacteriota</taxon>
    </lineage>
</organism>
<evidence type="ECO:0000313" key="2">
    <source>
        <dbReference type="Proteomes" id="UP000178227"/>
    </source>
</evidence>
<sequence>MAQKLLKWLILLALILFIVAIVIFLFGKPSFSENQVILELNGPTQASVGDEVVYKVKYGNDTKIKLHNLRFKFTYPEESVVIKDGKVSGELTETFTVDELQSGKSEEKEFRAFMVGDRGNIKNAKIELEFRAGNLRSSFEKSETTSTTLISVPVSLTLVAPPTAVSGQAVNYIFDYRNESGENISDIKFEFSYPDGFEIQEQTPKPVGTNTWSVPLLRRSDGGRISVKGILRGKEGEVKTVSVSLKRKVGDEFVAYQKSATSSLISNPLLGLEVFANGSKTYAAHLGDRLQYVVRYKNNSNHNLIGLNLEIKLEGEMYDLATLDTSGGFYDGSRGTIVWNAAVVPDFSVLPPNKSGEVKFTVDVKKDFPSSGAGARNFFVKTSSRLSTSNVPSGVDGNEVAASADMVTRISTQPTFLQTAFYNDPAFGLSGPLPPKAGEETVFTVHWQIANPGNDMNTVEVRAVLPPGVTWKNIVSVGLGQTEPVFNSNNSEVVWNIGVLPQGTGILTSKYEVSFQVGVKSSVVGKAPVIIKDGKFSGSDSFTKEKIILNVPDLTTDDLVDRPGEGTVE</sequence>
<dbReference type="STRING" id="1802694.A2918_02290"/>
<accession>A0A1F8GCT1</accession>
<dbReference type="AlphaFoldDB" id="A0A1F8GCT1"/>
<protein>
    <recommendedName>
        <fullName evidence="3">DUF11 domain-containing protein</fullName>
    </recommendedName>
</protein>
<proteinExistence type="predicted"/>
<comment type="caution">
    <text evidence="1">The sequence shown here is derived from an EMBL/GenBank/DDBJ whole genome shotgun (WGS) entry which is preliminary data.</text>
</comment>
<reference evidence="1 2" key="1">
    <citation type="journal article" date="2016" name="Nat. Commun.">
        <title>Thousands of microbial genomes shed light on interconnected biogeochemical processes in an aquifer system.</title>
        <authorList>
            <person name="Anantharaman K."/>
            <person name="Brown C.T."/>
            <person name="Hug L.A."/>
            <person name="Sharon I."/>
            <person name="Castelle C.J."/>
            <person name="Probst A.J."/>
            <person name="Thomas B.C."/>
            <person name="Singh A."/>
            <person name="Wilkins M.J."/>
            <person name="Karaoz U."/>
            <person name="Brodie E.L."/>
            <person name="Williams K.H."/>
            <person name="Hubbard S.S."/>
            <person name="Banfield J.F."/>
        </authorList>
    </citation>
    <scope>NUCLEOTIDE SEQUENCE [LARGE SCALE GENOMIC DNA]</scope>
</reference>